<accession>A0A0U5JDT3</accession>
<keyword evidence="8 12" id="KW-0560">Oxidoreductase</keyword>
<dbReference type="UniPathway" id="UPA00193"/>
<dbReference type="SUPFAM" id="SSF53223">
    <property type="entry name" value="Aminoacid dehydrogenase-like, N-terminal domain"/>
    <property type="match status" value="1"/>
</dbReference>
<evidence type="ECO:0000256" key="12">
    <source>
        <dbReference type="HAMAP-Rule" id="MF_01576"/>
    </source>
</evidence>
<comment type="pathway">
    <text evidence="1 12">One-carbon metabolism; tetrahydrofolate interconversion.</text>
</comment>
<dbReference type="PROSITE" id="PS00767">
    <property type="entry name" value="THF_DHG_CYH_2"/>
    <property type="match status" value="1"/>
</dbReference>
<sequence>MIIDGKKIAATIQQEIKESVQNLSARPPCLAVVIIGDHPASQIYVNRKTQACESVGMRSLKIELPATFSESELLAEVERLNQDPAIDGILVQLPLPAHINPNRITYHISPEKDVDGFHPFNVGKMLIGELDGFLPCTPLGIKTLLERSSIDISGKHALIIGRSNIVGKPMAALLMQATPGGNATVTVAHRHTTDLKSLSLLADIIIVAIGQPKFITADMVKEGAIVVDVGINKVADASKKSGYQIVGDVDFEHVAPKCSFITPVPGGIGPMTIAMLLHNTFLSYRQRFPTKN</sequence>
<reference evidence="16" key="1">
    <citation type="submission" date="2015-09" db="EMBL/GenBank/DDBJ databases">
        <authorList>
            <person name="Bertelli C."/>
        </authorList>
    </citation>
    <scope>NUCLEOTIDE SEQUENCE [LARGE SCALE GENOMIC DNA]</scope>
    <source>
        <strain evidence="16">KNic</strain>
    </source>
</reference>
<dbReference type="Gene3D" id="3.40.50.720">
    <property type="entry name" value="NAD(P)-binding Rossmann-like Domain"/>
    <property type="match status" value="1"/>
</dbReference>
<dbReference type="Gene3D" id="3.40.50.10860">
    <property type="entry name" value="Leucine Dehydrogenase, chain A, domain 1"/>
    <property type="match status" value="1"/>
</dbReference>
<evidence type="ECO:0000256" key="1">
    <source>
        <dbReference type="ARBA" id="ARBA00004777"/>
    </source>
</evidence>
<keyword evidence="10 12" id="KW-0486">Methionine biosynthesis</keyword>
<evidence type="ECO:0000256" key="3">
    <source>
        <dbReference type="ARBA" id="ARBA00022563"/>
    </source>
</evidence>
<dbReference type="InterPro" id="IPR020631">
    <property type="entry name" value="THF_DH/CycHdrlase_NAD-bd_dom"/>
</dbReference>
<evidence type="ECO:0000256" key="10">
    <source>
        <dbReference type="ARBA" id="ARBA00023167"/>
    </source>
</evidence>
<evidence type="ECO:0000259" key="14">
    <source>
        <dbReference type="Pfam" id="PF02882"/>
    </source>
</evidence>
<dbReference type="PANTHER" id="PTHR48099:SF5">
    <property type="entry name" value="C-1-TETRAHYDROFOLATE SYNTHASE, CYTOPLASMIC"/>
    <property type="match status" value="1"/>
</dbReference>
<evidence type="ECO:0000256" key="9">
    <source>
        <dbReference type="ARBA" id="ARBA00023102"/>
    </source>
</evidence>
<evidence type="ECO:0000256" key="6">
    <source>
        <dbReference type="ARBA" id="ARBA00022801"/>
    </source>
</evidence>
<comment type="catalytic activity">
    <reaction evidence="12">
        <text>(6R)-5,10-methenyltetrahydrofolate + H2O = (6R)-10-formyltetrahydrofolate + H(+)</text>
        <dbReference type="Rhea" id="RHEA:23700"/>
        <dbReference type="ChEBI" id="CHEBI:15377"/>
        <dbReference type="ChEBI" id="CHEBI:15378"/>
        <dbReference type="ChEBI" id="CHEBI:57455"/>
        <dbReference type="ChEBI" id="CHEBI:195366"/>
        <dbReference type="EC" id="3.5.4.9"/>
    </reaction>
</comment>
<dbReference type="GO" id="GO:0000105">
    <property type="term" value="P:L-histidine biosynthetic process"/>
    <property type="evidence" value="ECO:0007669"/>
    <property type="project" value="UniProtKB-KW"/>
</dbReference>
<evidence type="ECO:0000313" key="15">
    <source>
        <dbReference type="EMBL" id="CUI16559.1"/>
    </source>
</evidence>
<evidence type="ECO:0000256" key="5">
    <source>
        <dbReference type="ARBA" id="ARBA00022755"/>
    </source>
</evidence>
<evidence type="ECO:0000256" key="7">
    <source>
        <dbReference type="ARBA" id="ARBA00022857"/>
    </source>
</evidence>
<keyword evidence="6 12" id="KW-0378">Hydrolase</keyword>
<dbReference type="KEGG" id="pnl:PNK_0934"/>
<comment type="subunit">
    <text evidence="2 12">Homodimer.</text>
</comment>
<dbReference type="GO" id="GO:0009086">
    <property type="term" value="P:methionine biosynthetic process"/>
    <property type="evidence" value="ECO:0007669"/>
    <property type="project" value="UniProtKB-KW"/>
</dbReference>
<dbReference type="FunFam" id="3.40.50.10860:FF:000005">
    <property type="entry name" value="C-1-tetrahydrofolate synthase, cytoplasmic, putative"/>
    <property type="match status" value="1"/>
</dbReference>
<feature type="binding site" evidence="12">
    <location>
        <begin position="161"/>
        <end position="163"/>
    </location>
    <ligand>
        <name>NADP(+)</name>
        <dbReference type="ChEBI" id="CHEBI:58349"/>
    </ligand>
</feature>
<evidence type="ECO:0000256" key="11">
    <source>
        <dbReference type="ARBA" id="ARBA00023268"/>
    </source>
</evidence>
<dbReference type="InterPro" id="IPR020630">
    <property type="entry name" value="THF_DH/CycHdrlase_cat_dom"/>
</dbReference>
<feature type="binding site" evidence="12">
    <location>
        <position position="231"/>
    </location>
    <ligand>
        <name>NADP(+)</name>
        <dbReference type="ChEBI" id="CHEBI:58349"/>
    </ligand>
</feature>
<comment type="function">
    <text evidence="12">Catalyzes the oxidation of 5,10-methylenetetrahydrofolate to 5,10-methenyltetrahydrofolate and then the hydrolysis of 5,10-methenyltetrahydrofolate to 10-formyltetrahydrofolate.</text>
</comment>
<dbReference type="InterPro" id="IPR046346">
    <property type="entry name" value="Aminoacid_DH-like_N_sf"/>
</dbReference>
<dbReference type="GO" id="GO:0035999">
    <property type="term" value="P:tetrahydrofolate interconversion"/>
    <property type="evidence" value="ECO:0007669"/>
    <property type="project" value="UniProtKB-UniRule"/>
</dbReference>
<dbReference type="EC" id="1.5.1.5" evidence="12"/>
<dbReference type="Pfam" id="PF00763">
    <property type="entry name" value="THF_DHG_CYH"/>
    <property type="match status" value="1"/>
</dbReference>
<dbReference type="Proteomes" id="UP000069902">
    <property type="component" value="Chromosome cPNK"/>
</dbReference>
<protein>
    <recommendedName>
        <fullName evidence="12">Bifunctional protein FolD</fullName>
    </recommendedName>
    <domain>
        <recommendedName>
            <fullName evidence="12">Methylenetetrahydrofolate dehydrogenase</fullName>
            <ecNumber evidence="12">1.5.1.5</ecNumber>
        </recommendedName>
    </domain>
    <domain>
        <recommendedName>
            <fullName evidence="12">Methenyltetrahydrofolate cyclohydrolase</fullName>
            <ecNumber evidence="12">3.5.4.9</ecNumber>
        </recommendedName>
    </domain>
</protein>
<evidence type="ECO:0000259" key="13">
    <source>
        <dbReference type="Pfam" id="PF00763"/>
    </source>
</evidence>
<keyword evidence="11 12" id="KW-0511">Multifunctional enzyme</keyword>
<dbReference type="AlphaFoldDB" id="A0A0U5JDT3"/>
<dbReference type="SUPFAM" id="SSF51735">
    <property type="entry name" value="NAD(P)-binding Rossmann-fold domains"/>
    <property type="match status" value="1"/>
</dbReference>
<keyword evidence="9 12" id="KW-0368">Histidine biosynthesis</keyword>
<comment type="caution">
    <text evidence="12">Lacks conserved residue(s) required for the propagation of feature annotation.</text>
</comment>
<proteinExistence type="inferred from homology"/>
<dbReference type="PROSITE" id="PS00766">
    <property type="entry name" value="THF_DHG_CYH_1"/>
    <property type="match status" value="1"/>
</dbReference>
<evidence type="ECO:0000256" key="2">
    <source>
        <dbReference type="ARBA" id="ARBA00011738"/>
    </source>
</evidence>
<dbReference type="CDD" id="cd01080">
    <property type="entry name" value="NAD_bind_m-THF_DH_Cyclohyd"/>
    <property type="match status" value="1"/>
</dbReference>
<dbReference type="InParanoid" id="A0A0U5JDT3"/>
<keyword evidence="16" id="KW-1185">Reference proteome</keyword>
<dbReference type="Pfam" id="PF02882">
    <property type="entry name" value="THF_DHG_CYH_C"/>
    <property type="match status" value="1"/>
</dbReference>
<feature type="domain" description="Tetrahydrofolate dehydrogenase/cyclohydrolase NAD(P)-binding" evidence="14">
    <location>
        <begin position="135"/>
        <end position="286"/>
    </location>
</feature>
<dbReference type="PATRIC" id="fig|389348.3.peg.1025"/>
<dbReference type="FunCoup" id="A0A0U5JDT3">
    <property type="interactions" value="370"/>
</dbReference>
<name>A0A0U5JDT3_9BACT</name>
<dbReference type="FunFam" id="3.40.50.720:FF:000189">
    <property type="entry name" value="Bifunctional protein FolD"/>
    <property type="match status" value="1"/>
</dbReference>
<dbReference type="InterPro" id="IPR036291">
    <property type="entry name" value="NAD(P)-bd_dom_sf"/>
</dbReference>
<comment type="catalytic activity">
    <reaction evidence="12">
        <text>(6R)-5,10-methylene-5,6,7,8-tetrahydrofolate + NADP(+) = (6R)-5,10-methenyltetrahydrofolate + NADPH</text>
        <dbReference type="Rhea" id="RHEA:22812"/>
        <dbReference type="ChEBI" id="CHEBI:15636"/>
        <dbReference type="ChEBI" id="CHEBI:57455"/>
        <dbReference type="ChEBI" id="CHEBI:57783"/>
        <dbReference type="ChEBI" id="CHEBI:58349"/>
        <dbReference type="EC" id="1.5.1.5"/>
    </reaction>
</comment>
<keyword evidence="7 12" id="KW-0521">NADP</keyword>
<dbReference type="EMBL" id="LN879502">
    <property type="protein sequence ID" value="CUI16559.1"/>
    <property type="molecule type" value="Genomic_DNA"/>
</dbReference>
<dbReference type="NCBIfam" id="NF010783">
    <property type="entry name" value="PRK14186.1"/>
    <property type="match status" value="1"/>
</dbReference>
<dbReference type="GO" id="GO:0005829">
    <property type="term" value="C:cytosol"/>
    <property type="evidence" value="ECO:0007669"/>
    <property type="project" value="TreeGrafter"/>
</dbReference>
<organism evidence="15 16">
    <name type="scientific">Candidatus Protochlamydia naegleriophila</name>
    <dbReference type="NCBI Taxonomy" id="389348"/>
    <lineage>
        <taxon>Bacteria</taxon>
        <taxon>Pseudomonadati</taxon>
        <taxon>Chlamydiota</taxon>
        <taxon>Chlamydiia</taxon>
        <taxon>Parachlamydiales</taxon>
        <taxon>Parachlamydiaceae</taxon>
        <taxon>Candidatus Protochlamydia</taxon>
    </lineage>
</organism>
<gene>
    <name evidence="12 15" type="primary">folD</name>
    <name evidence="15" type="ORF">PNK_0934</name>
</gene>
<dbReference type="GO" id="GO:0006164">
    <property type="term" value="P:purine nucleotide biosynthetic process"/>
    <property type="evidence" value="ECO:0007669"/>
    <property type="project" value="UniProtKB-KW"/>
</dbReference>
<dbReference type="InterPro" id="IPR000672">
    <property type="entry name" value="THF_DH/CycHdrlase"/>
</dbReference>
<dbReference type="STRING" id="389348.PNK_0934"/>
<dbReference type="GO" id="GO:0004477">
    <property type="term" value="F:methenyltetrahydrofolate cyclohydrolase activity"/>
    <property type="evidence" value="ECO:0007669"/>
    <property type="project" value="UniProtKB-UniRule"/>
</dbReference>
<evidence type="ECO:0000256" key="8">
    <source>
        <dbReference type="ARBA" id="ARBA00023002"/>
    </source>
</evidence>
<dbReference type="HAMAP" id="MF_01576">
    <property type="entry name" value="THF_DHG_CYH"/>
    <property type="match status" value="1"/>
</dbReference>
<keyword evidence="5 12" id="KW-0658">Purine biosynthesis</keyword>
<dbReference type="PANTHER" id="PTHR48099">
    <property type="entry name" value="C-1-TETRAHYDROFOLATE SYNTHASE, CYTOPLASMIC-RELATED"/>
    <property type="match status" value="1"/>
</dbReference>
<dbReference type="PRINTS" id="PR00085">
    <property type="entry name" value="THFDHDRGNASE"/>
</dbReference>
<comment type="similarity">
    <text evidence="12">Belongs to the tetrahydrofolate dehydrogenase/cyclohydrolase family.</text>
</comment>
<dbReference type="RefSeq" id="WP_059060586.1">
    <property type="nucleotide sequence ID" value="NZ_LN879502.1"/>
</dbReference>
<keyword evidence="3 12" id="KW-0554">One-carbon metabolism</keyword>
<evidence type="ECO:0000256" key="4">
    <source>
        <dbReference type="ARBA" id="ARBA00022605"/>
    </source>
</evidence>
<dbReference type="GO" id="GO:0004488">
    <property type="term" value="F:methylenetetrahydrofolate dehydrogenase (NADP+) activity"/>
    <property type="evidence" value="ECO:0007669"/>
    <property type="project" value="UniProtKB-UniRule"/>
</dbReference>
<dbReference type="EC" id="3.5.4.9" evidence="12"/>
<evidence type="ECO:0000313" key="16">
    <source>
        <dbReference type="Proteomes" id="UP000069902"/>
    </source>
</evidence>
<dbReference type="InterPro" id="IPR020867">
    <property type="entry name" value="THF_DH/CycHdrlase_CS"/>
</dbReference>
<feature type="domain" description="Tetrahydrofolate dehydrogenase/cyclohydrolase catalytic" evidence="13">
    <location>
        <begin position="3"/>
        <end position="115"/>
    </location>
</feature>
<keyword evidence="4 12" id="KW-0028">Amino-acid biosynthesis</keyword>